<organism evidence="1 2">
    <name type="scientific">Virgisporangium aurantiacum</name>
    <dbReference type="NCBI Taxonomy" id="175570"/>
    <lineage>
        <taxon>Bacteria</taxon>
        <taxon>Bacillati</taxon>
        <taxon>Actinomycetota</taxon>
        <taxon>Actinomycetes</taxon>
        <taxon>Micromonosporales</taxon>
        <taxon>Micromonosporaceae</taxon>
        <taxon>Virgisporangium</taxon>
    </lineage>
</organism>
<accession>A0A8J3ZMD2</accession>
<gene>
    <name evidence="1" type="ORF">Vau01_116920</name>
</gene>
<evidence type="ECO:0000313" key="2">
    <source>
        <dbReference type="Proteomes" id="UP000612585"/>
    </source>
</evidence>
<dbReference type="Proteomes" id="UP000612585">
    <property type="component" value="Unassembled WGS sequence"/>
</dbReference>
<evidence type="ECO:0008006" key="3">
    <source>
        <dbReference type="Google" id="ProtNLM"/>
    </source>
</evidence>
<evidence type="ECO:0000313" key="1">
    <source>
        <dbReference type="EMBL" id="GIJ64176.1"/>
    </source>
</evidence>
<dbReference type="AlphaFoldDB" id="A0A8J3ZMD2"/>
<comment type="caution">
    <text evidence="1">The sequence shown here is derived from an EMBL/GenBank/DDBJ whole genome shotgun (WGS) entry which is preliminary data.</text>
</comment>
<name>A0A8J3ZMD2_9ACTN</name>
<proteinExistence type="predicted"/>
<reference evidence="1" key="1">
    <citation type="submission" date="2021-01" db="EMBL/GenBank/DDBJ databases">
        <title>Whole genome shotgun sequence of Virgisporangium aurantiacum NBRC 16421.</title>
        <authorList>
            <person name="Komaki H."/>
            <person name="Tamura T."/>
        </authorList>
    </citation>
    <scope>NUCLEOTIDE SEQUENCE</scope>
    <source>
        <strain evidence="1">NBRC 16421</strain>
    </source>
</reference>
<sequence>MENEVAVFDTAKALRQRLDDPAAVWEFLRLFTTAWGLPSGPIAGVDQAEDRQGVRLPVALREAYACTGFLDPRGMYAEDGILAFHSADPLITETAWGIPIAVADQADPPVVIDTGSGWRPYLDRLSLACVDLALTAAIDGDTLTNACELPPEQVPSVAARFDRVPLPDLPMWIEAEDSPVRWYSRPGQLLRTHGDDWAWVWIRAQTPADLEQIYAALPAARWSR</sequence>
<keyword evidence="2" id="KW-1185">Reference proteome</keyword>
<dbReference type="EMBL" id="BOPG01000110">
    <property type="protein sequence ID" value="GIJ64176.1"/>
    <property type="molecule type" value="Genomic_DNA"/>
</dbReference>
<protein>
    <recommendedName>
        <fullName evidence="3">SMI1/KNR4 family protein</fullName>
    </recommendedName>
</protein>